<name>A0ABV7DTD6_9RHOB</name>
<gene>
    <name evidence="1" type="ORF">ACFOD6_09910</name>
</gene>
<keyword evidence="1" id="KW-0489">Methyltransferase</keyword>
<protein>
    <submittedName>
        <fullName evidence="1">Class I SAM-dependent methyltransferase</fullName>
    </submittedName>
</protein>
<reference evidence="2" key="1">
    <citation type="journal article" date="2019" name="Int. J. Syst. Evol. Microbiol.">
        <title>The Global Catalogue of Microorganisms (GCM) 10K type strain sequencing project: providing services to taxonomists for standard genome sequencing and annotation.</title>
        <authorList>
            <consortium name="The Broad Institute Genomics Platform"/>
            <consortium name="The Broad Institute Genome Sequencing Center for Infectious Disease"/>
            <person name="Wu L."/>
            <person name="Ma J."/>
        </authorList>
    </citation>
    <scope>NUCLEOTIDE SEQUENCE [LARGE SCALE GENOMIC DNA]</scope>
    <source>
        <strain evidence="2">KCTC 62102</strain>
    </source>
</reference>
<keyword evidence="1" id="KW-0808">Transferase</keyword>
<dbReference type="Proteomes" id="UP001595445">
    <property type="component" value="Unassembled WGS sequence"/>
</dbReference>
<evidence type="ECO:0000313" key="1">
    <source>
        <dbReference type="EMBL" id="MFC3086358.1"/>
    </source>
</evidence>
<dbReference type="CDD" id="cd02440">
    <property type="entry name" value="AdoMet_MTases"/>
    <property type="match status" value="1"/>
</dbReference>
<dbReference type="Gene3D" id="3.40.50.150">
    <property type="entry name" value="Vaccinia Virus protein VP39"/>
    <property type="match status" value="1"/>
</dbReference>
<dbReference type="InterPro" id="IPR029063">
    <property type="entry name" value="SAM-dependent_MTases_sf"/>
</dbReference>
<dbReference type="RefSeq" id="WP_242070244.1">
    <property type="nucleotide sequence ID" value="NZ_JAEACP010000018.1"/>
</dbReference>
<dbReference type="SUPFAM" id="SSF53335">
    <property type="entry name" value="S-adenosyl-L-methionine-dependent methyltransferases"/>
    <property type="match status" value="1"/>
</dbReference>
<comment type="caution">
    <text evidence="1">The sequence shown here is derived from an EMBL/GenBank/DDBJ whole genome shotgun (WGS) entry which is preliminary data.</text>
</comment>
<dbReference type="GO" id="GO:0008168">
    <property type="term" value="F:methyltransferase activity"/>
    <property type="evidence" value="ECO:0007669"/>
    <property type="project" value="UniProtKB-KW"/>
</dbReference>
<evidence type="ECO:0000313" key="2">
    <source>
        <dbReference type="Proteomes" id="UP001595445"/>
    </source>
</evidence>
<accession>A0ABV7DTD6</accession>
<sequence length="285" mass="31198">MAEKIDTRAVGLDVGLAFIRWLTGAENLHYGLWTGLKVTAGNLKTAQEAYTARLFGYLPPGRLRILDIGGGAGETARKLLDLGHEVEIVVPSAFLAARCRANAPGATVHECTFEAFSGQGLYDLCLFSESFQYIPMAESLPKCAALLAPGGQVVIADCFRTEAYKGRRAHGPQAGGGHGLAAFRKALEGSAFRVAAEEDITAEVAPSIDLEQQFFNVIGHGVTRLSDEIRTRKPAAHWSLTRFIGLFLSKKRRANLMRRLTGNERNAEGFQTFNRYLMLRLERKA</sequence>
<dbReference type="GO" id="GO:0032259">
    <property type="term" value="P:methylation"/>
    <property type="evidence" value="ECO:0007669"/>
    <property type="project" value="UniProtKB-KW"/>
</dbReference>
<organism evidence="1 2">
    <name type="scientific">Tabrizicola soli</name>
    <dbReference type="NCBI Taxonomy" id="2185115"/>
    <lineage>
        <taxon>Bacteria</taxon>
        <taxon>Pseudomonadati</taxon>
        <taxon>Pseudomonadota</taxon>
        <taxon>Alphaproteobacteria</taxon>
        <taxon>Rhodobacterales</taxon>
        <taxon>Paracoccaceae</taxon>
        <taxon>Tabrizicola</taxon>
    </lineage>
</organism>
<keyword evidence="2" id="KW-1185">Reference proteome</keyword>
<dbReference type="Pfam" id="PF13489">
    <property type="entry name" value="Methyltransf_23"/>
    <property type="match status" value="1"/>
</dbReference>
<proteinExistence type="predicted"/>
<dbReference type="EMBL" id="JBHRSM010000017">
    <property type="protein sequence ID" value="MFC3086358.1"/>
    <property type="molecule type" value="Genomic_DNA"/>
</dbReference>